<dbReference type="Gene3D" id="3.30.1740.10">
    <property type="entry name" value="Zinc finger, PARP-type"/>
    <property type="match status" value="1"/>
</dbReference>
<keyword evidence="2" id="KW-0479">Metal-binding</keyword>
<evidence type="ECO:0000256" key="1">
    <source>
        <dbReference type="ARBA" id="ARBA00004123"/>
    </source>
</evidence>
<dbReference type="GO" id="GO:0005634">
    <property type="term" value="C:nucleus"/>
    <property type="evidence" value="ECO:0007669"/>
    <property type="project" value="UniProtKB-SubCell"/>
</dbReference>
<feature type="domain" description="PARP-type" evidence="6">
    <location>
        <begin position="3"/>
        <end position="98"/>
    </location>
</feature>
<dbReference type="GO" id="GO:0008270">
    <property type="term" value="F:zinc ion binding"/>
    <property type="evidence" value="ECO:0007669"/>
    <property type="project" value="UniProtKB-KW"/>
</dbReference>
<dbReference type="GO" id="GO:0016874">
    <property type="term" value="F:ligase activity"/>
    <property type="evidence" value="ECO:0007669"/>
    <property type="project" value="UniProtKB-KW"/>
</dbReference>
<dbReference type="STRING" id="13706.A0A1X2HVN0"/>
<dbReference type="Proteomes" id="UP000242180">
    <property type="component" value="Unassembled WGS sequence"/>
</dbReference>
<keyword evidence="4" id="KW-0862">Zinc</keyword>
<gene>
    <name evidence="7" type="ORF">BCR43DRAFT_57372</name>
</gene>
<dbReference type="PROSITE" id="PS50064">
    <property type="entry name" value="ZF_PARP_2"/>
    <property type="match status" value="1"/>
</dbReference>
<comment type="caution">
    <text evidence="7">The sequence shown here is derived from an EMBL/GenBank/DDBJ whole genome shotgun (WGS) entry which is preliminary data.</text>
</comment>
<dbReference type="AlphaFoldDB" id="A0A1X2HVN0"/>
<keyword evidence="3" id="KW-0863">Zinc-finger</keyword>
<dbReference type="InterPro" id="IPR036957">
    <property type="entry name" value="Znf_PARP_sf"/>
</dbReference>
<keyword evidence="5" id="KW-0539">Nucleus</keyword>
<evidence type="ECO:0000259" key="6">
    <source>
        <dbReference type="PROSITE" id="PS50064"/>
    </source>
</evidence>
<name>A0A1X2HVN0_SYNRA</name>
<dbReference type="GO" id="GO:0003677">
    <property type="term" value="F:DNA binding"/>
    <property type="evidence" value="ECO:0007669"/>
    <property type="project" value="InterPro"/>
</dbReference>
<organism evidence="7 8">
    <name type="scientific">Syncephalastrum racemosum</name>
    <name type="common">Filamentous fungus</name>
    <dbReference type="NCBI Taxonomy" id="13706"/>
    <lineage>
        <taxon>Eukaryota</taxon>
        <taxon>Fungi</taxon>
        <taxon>Fungi incertae sedis</taxon>
        <taxon>Mucoromycota</taxon>
        <taxon>Mucoromycotina</taxon>
        <taxon>Mucoromycetes</taxon>
        <taxon>Mucorales</taxon>
        <taxon>Syncephalastraceae</taxon>
        <taxon>Syncephalastrum</taxon>
    </lineage>
</organism>
<evidence type="ECO:0000256" key="3">
    <source>
        <dbReference type="ARBA" id="ARBA00022771"/>
    </source>
</evidence>
<keyword evidence="7" id="KW-0436">Ligase</keyword>
<evidence type="ECO:0000313" key="8">
    <source>
        <dbReference type="Proteomes" id="UP000242180"/>
    </source>
</evidence>
<evidence type="ECO:0000256" key="4">
    <source>
        <dbReference type="ARBA" id="ARBA00022833"/>
    </source>
</evidence>
<dbReference type="InterPro" id="IPR001510">
    <property type="entry name" value="Znf_PARP"/>
</dbReference>
<accession>A0A1X2HVN0</accession>
<evidence type="ECO:0000313" key="7">
    <source>
        <dbReference type="EMBL" id="ORZ03626.1"/>
    </source>
</evidence>
<evidence type="ECO:0000256" key="5">
    <source>
        <dbReference type="ARBA" id="ARBA00023242"/>
    </source>
</evidence>
<dbReference type="Pfam" id="PF00645">
    <property type="entry name" value="zf-PARP"/>
    <property type="match status" value="1"/>
</dbReference>
<dbReference type="SUPFAM" id="SSF57716">
    <property type="entry name" value="Glucocorticoid receptor-like (DNA-binding domain)"/>
    <property type="match status" value="1"/>
</dbReference>
<dbReference type="SMART" id="SM01336">
    <property type="entry name" value="zf-PARP"/>
    <property type="match status" value="1"/>
</dbReference>
<evidence type="ECO:0000256" key="2">
    <source>
        <dbReference type="ARBA" id="ARBA00022723"/>
    </source>
</evidence>
<reference evidence="7 8" key="1">
    <citation type="submission" date="2016-07" db="EMBL/GenBank/DDBJ databases">
        <title>Pervasive Adenine N6-methylation of Active Genes in Fungi.</title>
        <authorList>
            <consortium name="DOE Joint Genome Institute"/>
            <person name="Mondo S.J."/>
            <person name="Dannebaum R.O."/>
            <person name="Kuo R.C."/>
            <person name="Labutti K."/>
            <person name="Haridas S."/>
            <person name="Kuo A."/>
            <person name="Salamov A."/>
            <person name="Ahrendt S.R."/>
            <person name="Lipzen A."/>
            <person name="Sullivan W."/>
            <person name="Andreopoulos W.B."/>
            <person name="Clum A."/>
            <person name="Lindquist E."/>
            <person name="Daum C."/>
            <person name="Ramamoorthy G.K."/>
            <person name="Gryganskyi A."/>
            <person name="Culley D."/>
            <person name="Magnuson J.K."/>
            <person name="James T.Y."/>
            <person name="O'Malley M.A."/>
            <person name="Stajich J.E."/>
            <person name="Spatafora J.W."/>
            <person name="Visel A."/>
            <person name="Grigoriev I.V."/>
        </authorList>
    </citation>
    <scope>NUCLEOTIDE SEQUENCE [LARGE SCALE GENOMIC DNA]</scope>
    <source>
        <strain evidence="7 8">NRRL 2496</strain>
    </source>
</reference>
<dbReference type="OrthoDB" id="429950at2759"/>
<keyword evidence="8" id="KW-1185">Reference proteome</keyword>
<dbReference type="EMBL" id="MCGN01000001">
    <property type="protein sequence ID" value="ORZ03626.1"/>
    <property type="molecule type" value="Genomic_DNA"/>
</dbReference>
<sequence>MGYHLEYAKSNRSKCTGPKTTCVSVENNRTIEKGDLRVGVDFERGGREGTVWKHWLCVTSKVIENMKETVESPEDIDGFDTLKDADQDKIREAWESGDVGNPIMAAKAKEKGCGS</sequence>
<dbReference type="InParanoid" id="A0A1X2HVN0"/>
<comment type="subcellular location">
    <subcellularLocation>
        <location evidence="1">Nucleus</location>
    </subcellularLocation>
</comment>
<proteinExistence type="predicted"/>
<dbReference type="OMA" id="NYHEENT"/>
<protein>
    <submittedName>
        <fullName evidence="7">Poly polymerase and DNA-ligase Zn-finger region-domain-containing protein</fullName>
    </submittedName>
</protein>